<proteinExistence type="predicted"/>
<protein>
    <recommendedName>
        <fullName evidence="1">Anaphase-promoting complex subunit 4-like WD40 domain-containing protein</fullName>
    </recommendedName>
</protein>
<dbReference type="SUPFAM" id="SSF82171">
    <property type="entry name" value="DPP6 N-terminal domain-like"/>
    <property type="match status" value="1"/>
</dbReference>
<evidence type="ECO:0000259" key="1">
    <source>
        <dbReference type="Pfam" id="PF12894"/>
    </source>
</evidence>
<dbReference type="AlphaFoldDB" id="A0AAV1T5T5"/>
<dbReference type="InterPro" id="IPR015943">
    <property type="entry name" value="WD40/YVTN_repeat-like_dom_sf"/>
</dbReference>
<dbReference type="GO" id="GO:0005643">
    <property type="term" value="C:nuclear pore"/>
    <property type="evidence" value="ECO:0007669"/>
    <property type="project" value="TreeGrafter"/>
</dbReference>
<dbReference type="InterPro" id="IPR024977">
    <property type="entry name" value="Apc4-like_WD40_dom"/>
</dbReference>
<comment type="caution">
    <text evidence="2">The sequence shown here is derived from an EMBL/GenBank/DDBJ whole genome shotgun (WGS) entry which is preliminary data.</text>
</comment>
<evidence type="ECO:0000313" key="3">
    <source>
        <dbReference type="Proteomes" id="UP001162060"/>
    </source>
</evidence>
<name>A0AAV1T5T5_9STRA</name>
<evidence type="ECO:0000313" key="2">
    <source>
        <dbReference type="EMBL" id="CAK7899527.1"/>
    </source>
</evidence>
<dbReference type="FunFam" id="2.130.10.10:FF:002663">
    <property type="entry name" value="Uncharacterized protein"/>
    <property type="match status" value="1"/>
</dbReference>
<accession>A0AAV1T5T5</accession>
<sequence>MTWVLPNEDAVTLGELRGELYAVSRHDRARVSDEFTRRGGRALNPARVASTKPLRPRALWTTDEPDEAPDSGAWQLLKRVLTTGKALVLDDELVVLKSALDAAVDVAERLVEAVTGTRDTKKKEKEVETSQDWSQGESIVDLSWHCTKNVLAVAQLDGVVALYHVESASWDTRVLEHPEQTDIGSIEWGMYTGETLAVACSTGVFLWQVPVAGNKEPVLKEILKHSSSSGFRQASWNADGSLLAALGTRGSRSAVVVFDAIFSRQTELESPYKLKSLHWSPTGEYLFVMTENGVSLMWETLTWKRETWEVAAGGCGWSSNGRCLMVALRDSSLLYPYIFQDCPPSLDAQISSPALDFTPKTLFSLDQSTSAVVGGFAQNIAWDPSGSRVAVTYRTEANGSHQAGVVPLVCIFSVVWQPFLIFTRSGLLRGPPNAGLPRKLAFASNFKHEYSTVSQGSLADVWLNIHAHATFTPRSRHVHAKLPT</sequence>
<dbReference type="Pfam" id="PF12894">
    <property type="entry name" value="ANAPC4_WD40"/>
    <property type="match status" value="1"/>
</dbReference>
<organism evidence="2 3">
    <name type="scientific">Peronospora matthiolae</name>
    <dbReference type="NCBI Taxonomy" id="2874970"/>
    <lineage>
        <taxon>Eukaryota</taxon>
        <taxon>Sar</taxon>
        <taxon>Stramenopiles</taxon>
        <taxon>Oomycota</taxon>
        <taxon>Peronosporomycetes</taxon>
        <taxon>Peronosporales</taxon>
        <taxon>Peronosporaceae</taxon>
        <taxon>Peronospora</taxon>
    </lineage>
</organism>
<dbReference type="Proteomes" id="UP001162060">
    <property type="component" value="Unassembled WGS sequence"/>
</dbReference>
<reference evidence="2" key="1">
    <citation type="submission" date="2024-01" db="EMBL/GenBank/DDBJ databases">
        <authorList>
            <person name="Webb A."/>
        </authorList>
    </citation>
    <scope>NUCLEOTIDE SEQUENCE</scope>
    <source>
        <strain evidence="2">Pm1</strain>
    </source>
</reference>
<dbReference type="GO" id="GO:0006913">
    <property type="term" value="P:nucleocytoplasmic transport"/>
    <property type="evidence" value="ECO:0007669"/>
    <property type="project" value="TreeGrafter"/>
</dbReference>
<dbReference type="InterPro" id="IPR045139">
    <property type="entry name" value="Aladin"/>
</dbReference>
<dbReference type="Gene3D" id="2.130.10.10">
    <property type="entry name" value="YVTN repeat-like/Quinoprotein amine dehydrogenase"/>
    <property type="match status" value="1"/>
</dbReference>
<dbReference type="EMBL" id="CAKLBY020000016">
    <property type="protein sequence ID" value="CAK7899527.1"/>
    <property type="molecule type" value="Genomic_DNA"/>
</dbReference>
<dbReference type="PANTHER" id="PTHR14494:SF0">
    <property type="entry name" value="ALADIN"/>
    <property type="match status" value="1"/>
</dbReference>
<dbReference type="PANTHER" id="PTHR14494">
    <property type="entry name" value="ALADIN/ADRACALIN/AAAS"/>
    <property type="match status" value="1"/>
</dbReference>
<gene>
    <name evidence="2" type="ORF">PM001_LOCUS1892</name>
</gene>
<feature type="domain" description="Anaphase-promoting complex subunit 4-like WD40" evidence="1">
    <location>
        <begin position="132"/>
        <end position="190"/>
    </location>
</feature>